<feature type="non-terminal residue" evidence="1">
    <location>
        <position position="1"/>
    </location>
</feature>
<dbReference type="Gene3D" id="3.90.1150.10">
    <property type="entry name" value="Aspartate Aminotransferase, domain 1"/>
    <property type="match status" value="1"/>
</dbReference>
<feature type="non-terminal residue" evidence="1">
    <location>
        <position position="48"/>
    </location>
</feature>
<reference evidence="1" key="1">
    <citation type="submission" date="2018-05" db="EMBL/GenBank/DDBJ databases">
        <authorList>
            <person name="Lanie J.A."/>
            <person name="Ng W.-L."/>
            <person name="Kazmierczak K.M."/>
            <person name="Andrzejewski T.M."/>
            <person name="Davidsen T.M."/>
            <person name="Wayne K.J."/>
            <person name="Tettelin H."/>
            <person name="Glass J.I."/>
            <person name="Rusch D."/>
            <person name="Podicherti R."/>
            <person name="Tsui H.-C.T."/>
            <person name="Winkler M.E."/>
        </authorList>
    </citation>
    <scope>NUCLEOTIDE SEQUENCE</scope>
</reference>
<gene>
    <name evidence="1" type="ORF">METZ01_LOCUS100360</name>
</gene>
<proteinExistence type="predicted"/>
<sequence>LAVKILTKIPGPNSLTLAKRRAKSVSKGHGSVCDVYIKEANGSILKDV</sequence>
<accession>A0A381W4P0</accession>
<protein>
    <submittedName>
        <fullName evidence="1">Uncharacterized protein</fullName>
    </submittedName>
</protein>
<evidence type="ECO:0000313" key="1">
    <source>
        <dbReference type="EMBL" id="SVA47506.1"/>
    </source>
</evidence>
<organism evidence="1">
    <name type="scientific">marine metagenome</name>
    <dbReference type="NCBI Taxonomy" id="408172"/>
    <lineage>
        <taxon>unclassified sequences</taxon>
        <taxon>metagenomes</taxon>
        <taxon>ecological metagenomes</taxon>
    </lineage>
</organism>
<dbReference type="AlphaFoldDB" id="A0A381W4P0"/>
<name>A0A381W4P0_9ZZZZ</name>
<dbReference type="InterPro" id="IPR015422">
    <property type="entry name" value="PyrdxlP-dep_Trfase_small"/>
</dbReference>
<dbReference type="EMBL" id="UINC01010701">
    <property type="protein sequence ID" value="SVA47506.1"/>
    <property type="molecule type" value="Genomic_DNA"/>
</dbReference>